<evidence type="ECO:0000256" key="2">
    <source>
        <dbReference type="ARBA" id="ARBA00034247"/>
    </source>
</evidence>
<dbReference type="GO" id="GO:0007165">
    <property type="term" value="P:signal transduction"/>
    <property type="evidence" value="ECO:0007669"/>
    <property type="project" value="InterPro"/>
</dbReference>
<dbReference type="PANTHER" id="PTHR45138">
    <property type="entry name" value="REGULATORY COMPONENTS OF SENSORY TRANSDUCTION SYSTEM"/>
    <property type="match status" value="1"/>
</dbReference>
<dbReference type="PANTHER" id="PTHR45138:SF9">
    <property type="entry name" value="DIGUANYLATE CYCLASE DGCM-RELATED"/>
    <property type="match status" value="1"/>
</dbReference>
<evidence type="ECO:0000259" key="5">
    <source>
        <dbReference type="PROSITE" id="PS50887"/>
    </source>
</evidence>
<dbReference type="AlphaFoldDB" id="A0A7V7PMP9"/>
<protein>
    <recommendedName>
        <fullName evidence="1">diguanylate cyclase</fullName>
        <ecNumber evidence="1">2.7.7.65</ecNumber>
    </recommendedName>
</protein>
<dbReference type="GO" id="GO:0005886">
    <property type="term" value="C:plasma membrane"/>
    <property type="evidence" value="ECO:0007669"/>
    <property type="project" value="TreeGrafter"/>
</dbReference>
<accession>A0A7V7PMP9</accession>
<dbReference type="EC" id="2.7.7.65" evidence="1"/>
<dbReference type="GO" id="GO:0052621">
    <property type="term" value="F:diguanylate cyclase activity"/>
    <property type="evidence" value="ECO:0007669"/>
    <property type="project" value="UniProtKB-EC"/>
</dbReference>
<organism evidence="6 7">
    <name type="scientific">Plantimonas leprariae</name>
    <dbReference type="NCBI Taxonomy" id="2615207"/>
    <lineage>
        <taxon>Bacteria</taxon>
        <taxon>Pseudomonadati</taxon>
        <taxon>Pseudomonadota</taxon>
        <taxon>Alphaproteobacteria</taxon>
        <taxon>Hyphomicrobiales</taxon>
        <taxon>Aurantimonadaceae</taxon>
        <taxon>Plantimonas</taxon>
    </lineage>
</organism>
<dbReference type="InterPro" id="IPR000160">
    <property type="entry name" value="GGDEF_dom"/>
</dbReference>
<dbReference type="EMBL" id="VZDO01000013">
    <property type="protein sequence ID" value="KAB0678528.1"/>
    <property type="molecule type" value="Genomic_DNA"/>
</dbReference>
<keyword evidence="3" id="KW-0812">Transmembrane</keyword>
<dbReference type="InterPro" id="IPR050469">
    <property type="entry name" value="Diguanylate_Cyclase"/>
</dbReference>
<dbReference type="SMART" id="SM00267">
    <property type="entry name" value="GGDEF"/>
    <property type="match status" value="1"/>
</dbReference>
<evidence type="ECO:0000313" key="6">
    <source>
        <dbReference type="EMBL" id="KAB0678528.1"/>
    </source>
</evidence>
<dbReference type="GO" id="GO:1902201">
    <property type="term" value="P:negative regulation of bacterial-type flagellum-dependent cell motility"/>
    <property type="evidence" value="ECO:0007669"/>
    <property type="project" value="TreeGrafter"/>
</dbReference>
<comment type="catalytic activity">
    <reaction evidence="2">
        <text>2 GTP = 3',3'-c-di-GMP + 2 diphosphate</text>
        <dbReference type="Rhea" id="RHEA:24898"/>
        <dbReference type="ChEBI" id="CHEBI:33019"/>
        <dbReference type="ChEBI" id="CHEBI:37565"/>
        <dbReference type="ChEBI" id="CHEBI:58805"/>
        <dbReference type="EC" id="2.7.7.65"/>
    </reaction>
</comment>
<dbReference type="Gene3D" id="3.30.70.270">
    <property type="match status" value="1"/>
</dbReference>
<proteinExistence type="predicted"/>
<dbReference type="RefSeq" id="WP_150971327.1">
    <property type="nucleotide sequence ID" value="NZ_VZDO01000013.1"/>
</dbReference>
<dbReference type="SUPFAM" id="SSF55073">
    <property type="entry name" value="Nucleotide cyclase"/>
    <property type="match status" value="1"/>
</dbReference>
<dbReference type="Pfam" id="PF00990">
    <property type="entry name" value="GGDEF"/>
    <property type="match status" value="1"/>
</dbReference>
<dbReference type="Proteomes" id="UP000432089">
    <property type="component" value="Unassembled WGS sequence"/>
</dbReference>
<keyword evidence="3" id="KW-1133">Transmembrane helix</keyword>
<evidence type="ECO:0000313" key="7">
    <source>
        <dbReference type="Proteomes" id="UP000432089"/>
    </source>
</evidence>
<dbReference type="CDD" id="cd01949">
    <property type="entry name" value="GGDEF"/>
    <property type="match status" value="1"/>
</dbReference>
<dbReference type="NCBIfam" id="TIGR00254">
    <property type="entry name" value="GGDEF"/>
    <property type="match status" value="1"/>
</dbReference>
<dbReference type="Gene3D" id="6.10.340.10">
    <property type="match status" value="1"/>
</dbReference>
<feature type="domain" description="GGDEF" evidence="5">
    <location>
        <begin position="368"/>
        <end position="505"/>
    </location>
</feature>
<keyword evidence="7" id="KW-1185">Reference proteome</keyword>
<evidence type="ECO:0000256" key="3">
    <source>
        <dbReference type="SAM" id="Phobius"/>
    </source>
</evidence>
<dbReference type="InterPro" id="IPR003660">
    <property type="entry name" value="HAMP_dom"/>
</dbReference>
<evidence type="ECO:0000256" key="1">
    <source>
        <dbReference type="ARBA" id="ARBA00012528"/>
    </source>
</evidence>
<dbReference type="InterPro" id="IPR043128">
    <property type="entry name" value="Rev_trsase/Diguanyl_cyclase"/>
</dbReference>
<keyword evidence="3" id="KW-0472">Membrane</keyword>
<feature type="transmembrane region" description="Helical" evidence="3">
    <location>
        <begin position="255"/>
        <end position="278"/>
    </location>
</feature>
<evidence type="ECO:0000259" key="4">
    <source>
        <dbReference type="PROSITE" id="PS50885"/>
    </source>
</evidence>
<name>A0A7V7PMP9_9HYPH</name>
<comment type="caution">
    <text evidence="6">The sequence shown here is derived from an EMBL/GenBank/DDBJ whole genome shotgun (WGS) entry which is preliminary data.</text>
</comment>
<sequence>MTLGRRALLVIFPVVLLSNLAVGLGVYSTQKRLIEDSEATRFETRMDSLATAFGSELEFTRNLVFAMISGGAARSYLREPNAEFQIAGIGVKLQDGIAFFSGSRDRLVSFAIIAPGGDVAYYFENGEDPFSEIRPEQLALANAIRAAGRSTSDDYLEAADGALVVHSQLLDKTTFEAPIATQRDAAYVLQAAVRPAGFAAARQEIEADYGTRVKVAPSTAPTASADATATRDLTSGLVLSGSMPDAYLDGRLRRLALILAGGSAALSLLSIAILLWLIRRNVTGPIVALEREVKEVIEGRRETLAALRQGGEIGGLARNIKSLHDKTLDALHGVQRMYWTDPLTGISNRPHFNRVAEQWVDAMRQGEGDLALLFVDLDNFKQVNDTYGHAAGDAVLKAFSAQAGALIRQRCDRGEEALLARLAGDEFAILYRTGADEASVLAGEIVALFAKGLQVQASTYPVSASIGVAVAPDCADGLDELISCADAAMYGAKAAGRNRYCVAPAPRYAVAV</sequence>
<dbReference type="GO" id="GO:0043709">
    <property type="term" value="P:cell adhesion involved in single-species biofilm formation"/>
    <property type="evidence" value="ECO:0007669"/>
    <property type="project" value="TreeGrafter"/>
</dbReference>
<gene>
    <name evidence="6" type="ORF">F6X38_16010</name>
</gene>
<dbReference type="PROSITE" id="PS50885">
    <property type="entry name" value="HAMP"/>
    <property type="match status" value="1"/>
</dbReference>
<reference evidence="6 7" key="1">
    <citation type="submission" date="2019-09" db="EMBL/GenBank/DDBJ databases">
        <title>YIM 132180 draft genome.</title>
        <authorList>
            <person name="Zhang K."/>
        </authorList>
    </citation>
    <scope>NUCLEOTIDE SEQUENCE [LARGE SCALE GENOMIC DNA]</scope>
    <source>
        <strain evidence="6 7">YIM 132180</strain>
    </source>
</reference>
<dbReference type="InterPro" id="IPR029787">
    <property type="entry name" value="Nucleotide_cyclase"/>
</dbReference>
<dbReference type="PROSITE" id="PS50887">
    <property type="entry name" value="GGDEF"/>
    <property type="match status" value="1"/>
</dbReference>
<feature type="domain" description="HAMP" evidence="4">
    <location>
        <begin position="280"/>
        <end position="332"/>
    </location>
</feature>